<proteinExistence type="predicted"/>
<sequence>MISFIAAVSGFASGVFLRSIFIFKWEPMVFAVLLAMLFGAAAFLKPRQVYSLGAVFCFLLAFGMLRAVLADTPLPQTFASQLRHRVSYEGIVVADPDVRDATQRVQIRVNSPADEDVSTIVLAVAKLYPIVTVGDRVSVTGTLFKPEPFASEGGRTFQYDKYLQRDGVRFIFNFATIRVLESPAALASLEIRILTGLARVKHAFLGGLSATLPEPYASLAGGIVIGGKSGLGTGLKDAFVRSGLVQIIVLSGYNVMVVAEWVMAALAYFNVSRRRSAVAGALALIFFVGVAGTSATAIRAALMALIALYARATGRTYAASRALLFVVFLMLVWNPLYLVFDPGFGLSVAATAGLIWLEPVIEIILTEGARRRRFFRVMPSAASPPGEAKRSEKSSSSSGFWLQAIATTLAAQIAVLPILLYDTGNLSLVAIPANLLTMPIVPVAMALSALAGFAGILFGSLAPLLGIVLAFPAYLANWYLIFIARGSAALPFAAFTLPLFPFWLVLVAYAILIYFVASNRFSTTPQLMLAKKASI</sequence>
<dbReference type="EMBL" id="MFKU01000014">
    <property type="protein sequence ID" value="OGG48389.1"/>
    <property type="molecule type" value="Genomic_DNA"/>
</dbReference>
<keyword evidence="5 6" id="KW-0472">Membrane</keyword>
<evidence type="ECO:0000256" key="1">
    <source>
        <dbReference type="ARBA" id="ARBA00004651"/>
    </source>
</evidence>
<evidence type="ECO:0000313" key="10">
    <source>
        <dbReference type="Proteomes" id="UP000178815"/>
    </source>
</evidence>
<evidence type="ECO:0000259" key="7">
    <source>
        <dbReference type="Pfam" id="PF03772"/>
    </source>
</evidence>
<gene>
    <name evidence="9" type="ORF">A2678_03055</name>
</gene>
<accession>A0A1F6CGS4</accession>
<feature type="domain" description="ComEC/Rec2-related protein" evidence="7">
    <location>
        <begin position="224"/>
        <end position="517"/>
    </location>
</feature>
<keyword evidence="4 6" id="KW-1133">Transmembrane helix</keyword>
<name>A0A1F6CGS4_9BACT</name>
<feature type="transmembrane region" description="Helical" evidence="6">
    <location>
        <begin position="247"/>
        <end position="269"/>
    </location>
</feature>
<organism evidence="9 10">
    <name type="scientific">Candidatus Kaiserbacteria bacterium RIFCSPHIGHO2_01_FULL_53_31</name>
    <dbReference type="NCBI Taxonomy" id="1798481"/>
    <lineage>
        <taxon>Bacteria</taxon>
        <taxon>Candidatus Kaiseribacteriota</taxon>
    </lineage>
</organism>
<dbReference type="InterPro" id="IPR052159">
    <property type="entry name" value="Competence_DNA_uptake"/>
</dbReference>
<evidence type="ECO:0000256" key="2">
    <source>
        <dbReference type="ARBA" id="ARBA00022475"/>
    </source>
</evidence>
<feature type="transmembrane region" description="Helical" evidence="6">
    <location>
        <begin position="322"/>
        <end position="340"/>
    </location>
</feature>
<feature type="transmembrane region" description="Helical" evidence="6">
    <location>
        <begin position="281"/>
        <end position="310"/>
    </location>
</feature>
<dbReference type="STRING" id="1798481.A2678_03055"/>
<keyword evidence="2" id="KW-1003">Cell membrane</keyword>
<feature type="transmembrane region" description="Helical" evidence="6">
    <location>
        <begin position="49"/>
        <end position="69"/>
    </location>
</feature>
<dbReference type="Pfam" id="PF03772">
    <property type="entry name" value="Competence"/>
    <property type="match status" value="1"/>
</dbReference>
<dbReference type="GO" id="GO:0005886">
    <property type="term" value="C:plasma membrane"/>
    <property type="evidence" value="ECO:0007669"/>
    <property type="project" value="UniProtKB-SubCell"/>
</dbReference>
<dbReference type="InterPro" id="IPR004477">
    <property type="entry name" value="ComEC_N"/>
</dbReference>
<feature type="transmembrane region" description="Helical" evidence="6">
    <location>
        <begin position="440"/>
        <end position="458"/>
    </location>
</feature>
<feature type="transmembrane region" description="Helical" evidence="6">
    <location>
        <begin position="346"/>
        <end position="366"/>
    </location>
</feature>
<dbReference type="PANTHER" id="PTHR30619">
    <property type="entry name" value="DNA INTERNALIZATION/COMPETENCE PROTEIN COMEC/REC2"/>
    <property type="match status" value="1"/>
</dbReference>
<reference evidence="9 10" key="1">
    <citation type="journal article" date="2016" name="Nat. Commun.">
        <title>Thousands of microbial genomes shed light on interconnected biogeochemical processes in an aquifer system.</title>
        <authorList>
            <person name="Anantharaman K."/>
            <person name="Brown C.T."/>
            <person name="Hug L.A."/>
            <person name="Sharon I."/>
            <person name="Castelle C.J."/>
            <person name="Probst A.J."/>
            <person name="Thomas B.C."/>
            <person name="Singh A."/>
            <person name="Wilkins M.J."/>
            <person name="Karaoz U."/>
            <person name="Brodie E.L."/>
            <person name="Williams K.H."/>
            <person name="Hubbard S.S."/>
            <person name="Banfield J.F."/>
        </authorList>
    </citation>
    <scope>NUCLEOTIDE SEQUENCE [LARGE SCALE GENOMIC DNA]</scope>
</reference>
<evidence type="ECO:0000256" key="5">
    <source>
        <dbReference type="ARBA" id="ARBA00023136"/>
    </source>
</evidence>
<evidence type="ECO:0008006" key="11">
    <source>
        <dbReference type="Google" id="ProtNLM"/>
    </source>
</evidence>
<evidence type="ECO:0000256" key="3">
    <source>
        <dbReference type="ARBA" id="ARBA00022692"/>
    </source>
</evidence>
<protein>
    <recommendedName>
        <fullName evidence="11">ComEC/Rec2-related protein domain-containing protein</fullName>
    </recommendedName>
</protein>
<dbReference type="InterPro" id="IPR025405">
    <property type="entry name" value="DUF4131"/>
</dbReference>
<evidence type="ECO:0000256" key="6">
    <source>
        <dbReference type="SAM" id="Phobius"/>
    </source>
</evidence>
<dbReference type="Pfam" id="PF13567">
    <property type="entry name" value="DUF4131"/>
    <property type="match status" value="1"/>
</dbReference>
<dbReference type="PANTHER" id="PTHR30619:SF7">
    <property type="entry name" value="BETA-LACTAMASE DOMAIN PROTEIN"/>
    <property type="match status" value="1"/>
</dbReference>
<comment type="subcellular location">
    <subcellularLocation>
        <location evidence="1">Cell membrane</location>
        <topology evidence="1">Multi-pass membrane protein</topology>
    </subcellularLocation>
</comment>
<evidence type="ECO:0000313" key="9">
    <source>
        <dbReference type="EMBL" id="OGG48389.1"/>
    </source>
</evidence>
<feature type="transmembrane region" description="Helical" evidence="6">
    <location>
        <begin position="465"/>
        <end position="484"/>
    </location>
</feature>
<evidence type="ECO:0000259" key="8">
    <source>
        <dbReference type="Pfam" id="PF13567"/>
    </source>
</evidence>
<feature type="domain" description="DUF4131" evidence="8">
    <location>
        <begin position="27"/>
        <end position="178"/>
    </location>
</feature>
<dbReference type="NCBIfam" id="TIGR00360">
    <property type="entry name" value="ComEC_N-term"/>
    <property type="match status" value="1"/>
</dbReference>
<feature type="transmembrane region" description="Helical" evidence="6">
    <location>
        <begin position="399"/>
        <end position="420"/>
    </location>
</feature>
<evidence type="ECO:0000256" key="4">
    <source>
        <dbReference type="ARBA" id="ARBA00022989"/>
    </source>
</evidence>
<dbReference type="Proteomes" id="UP000178815">
    <property type="component" value="Unassembled WGS sequence"/>
</dbReference>
<feature type="transmembrane region" description="Helical" evidence="6">
    <location>
        <begin position="27"/>
        <end position="44"/>
    </location>
</feature>
<dbReference type="AlphaFoldDB" id="A0A1F6CGS4"/>
<keyword evidence="3 6" id="KW-0812">Transmembrane</keyword>
<feature type="transmembrane region" description="Helical" evidence="6">
    <location>
        <begin position="490"/>
        <end position="517"/>
    </location>
</feature>
<comment type="caution">
    <text evidence="9">The sequence shown here is derived from an EMBL/GenBank/DDBJ whole genome shotgun (WGS) entry which is preliminary data.</text>
</comment>